<dbReference type="GO" id="GO:0003677">
    <property type="term" value="F:DNA binding"/>
    <property type="evidence" value="ECO:0007669"/>
    <property type="project" value="UniProtKB-KW"/>
</dbReference>
<dbReference type="CDD" id="cd00093">
    <property type="entry name" value="HTH_XRE"/>
    <property type="match status" value="2"/>
</dbReference>
<dbReference type="RefSeq" id="WP_103239808.1">
    <property type="nucleotide sequence ID" value="NZ_JANJZD010000010.1"/>
</dbReference>
<dbReference type="GO" id="GO:0016779">
    <property type="term" value="F:nucleotidyltransferase activity"/>
    <property type="evidence" value="ECO:0007669"/>
    <property type="project" value="UniProtKB-KW"/>
</dbReference>
<dbReference type="Pfam" id="PF01381">
    <property type="entry name" value="HTH_3"/>
    <property type="match status" value="1"/>
</dbReference>
<dbReference type="Proteomes" id="UP000236311">
    <property type="component" value="Unassembled WGS sequence"/>
</dbReference>
<evidence type="ECO:0000313" key="2">
    <source>
        <dbReference type="EMBL" id="SOY29725.1"/>
    </source>
</evidence>
<keyword evidence="2" id="KW-0808">Transferase</keyword>
<evidence type="ECO:0000313" key="3">
    <source>
        <dbReference type="Proteomes" id="UP000236311"/>
    </source>
</evidence>
<dbReference type="AlphaFoldDB" id="A0A2K4ZGY5"/>
<keyword evidence="2" id="KW-0238">DNA-binding</keyword>
<evidence type="ECO:0000259" key="1">
    <source>
        <dbReference type="PROSITE" id="PS50943"/>
    </source>
</evidence>
<dbReference type="SMART" id="SM00530">
    <property type="entry name" value="HTH_XRE"/>
    <property type="match status" value="2"/>
</dbReference>
<dbReference type="OrthoDB" id="2066422at2"/>
<name>A0A2K4ZGY5_9FIRM</name>
<reference evidence="2 3" key="1">
    <citation type="submission" date="2018-01" db="EMBL/GenBank/DDBJ databases">
        <authorList>
            <person name="Gaut B.S."/>
            <person name="Morton B.R."/>
            <person name="Clegg M.T."/>
            <person name="Duvall M.R."/>
        </authorList>
    </citation>
    <scope>NUCLEOTIDE SEQUENCE [LARGE SCALE GENOMIC DNA]</scope>
    <source>
        <strain evidence="2">GP69</strain>
    </source>
</reference>
<dbReference type="InterPro" id="IPR010982">
    <property type="entry name" value="Lambda_DNA-bd_dom_sf"/>
</dbReference>
<organism evidence="2 3">
    <name type="scientific">Acetatifactor muris</name>
    <dbReference type="NCBI Taxonomy" id="879566"/>
    <lineage>
        <taxon>Bacteria</taxon>
        <taxon>Bacillati</taxon>
        <taxon>Bacillota</taxon>
        <taxon>Clostridia</taxon>
        <taxon>Lachnospirales</taxon>
        <taxon>Lachnospiraceae</taxon>
        <taxon>Acetatifactor</taxon>
    </lineage>
</organism>
<feature type="domain" description="HTH cro/C1-type" evidence="1">
    <location>
        <begin position="75"/>
        <end position="128"/>
    </location>
</feature>
<dbReference type="SUPFAM" id="SSF47413">
    <property type="entry name" value="lambda repressor-like DNA-binding domains"/>
    <property type="match status" value="2"/>
</dbReference>
<feature type="domain" description="HTH cro/C1-type" evidence="1">
    <location>
        <begin position="12"/>
        <end position="66"/>
    </location>
</feature>
<keyword evidence="3" id="KW-1185">Reference proteome</keyword>
<dbReference type="EMBL" id="OFSM01000011">
    <property type="protein sequence ID" value="SOY29725.1"/>
    <property type="molecule type" value="Genomic_DNA"/>
</dbReference>
<dbReference type="PROSITE" id="PS50943">
    <property type="entry name" value="HTH_CROC1"/>
    <property type="match status" value="2"/>
</dbReference>
<gene>
    <name evidence="2" type="ORF">AMURIS_02446</name>
</gene>
<proteinExistence type="predicted"/>
<dbReference type="InterPro" id="IPR001387">
    <property type="entry name" value="Cro/C1-type_HTH"/>
</dbReference>
<sequence>MEKKLTPWCENVKIAMIERELSVQDLADAIGMSRVYTSALINGRVQSEATMKLISDTLNIESPEKRKSDSWCKSVRIAMVKRGWSVLDLAKAANMSKGHTSAIINGRVQSSQAVRTISDVLNIDAAALSSDAT</sequence>
<dbReference type="Gene3D" id="1.10.260.40">
    <property type="entry name" value="lambda repressor-like DNA-binding domains"/>
    <property type="match status" value="2"/>
</dbReference>
<accession>A0A2K4ZGY5</accession>
<keyword evidence="2" id="KW-0548">Nucleotidyltransferase</keyword>
<protein>
    <submittedName>
        <fullName evidence="2">Bifunctional DNA-binding transcriptional repressor/ NMN adenylyltransferase</fullName>
    </submittedName>
</protein>